<dbReference type="InterPro" id="IPR036388">
    <property type="entry name" value="WH-like_DNA-bd_sf"/>
</dbReference>
<dbReference type="EMBL" id="JAQOSQ010000001">
    <property type="protein sequence ID" value="MDJ1181935.1"/>
    <property type="molecule type" value="Genomic_DNA"/>
</dbReference>
<proteinExistence type="predicted"/>
<protein>
    <submittedName>
        <fullName evidence="1">DUF433 domain-containing protein</fullName>
    </submittedName>
</protein>
<comment type="caution">
    <text evidence="1">The sequence shown here is derived from an EMBL/GenBank/DDBJ whole genome shotgun (WGS) entry which is preliminary data.</text>
</comment>
<dbReference type="InterPro" id="IPR009057">
    <property type="entry name" value="Homeodomain-like_sf"/>
</dbReference>
<keyword evidence="2" id="KW-1185">Reference proteome</keyword>
<dbReference type="Gene3D" id="1.10.10.10">
    <property type="entry name" value="Winged helix-like DNA-binding domain superfamily/Winged helix DNA-binding domain"/>
    <property type="match status" value="1"/>
</dbReference>
<sequence>MQLEDFFDFHASYDIRIKGTRVGIENILYEYIYHHKTAEEISKLYPNVLLVNIYATILYFLHNPEDVTQYMSDWLNYCRESEQKQLDNPPEHILRLRKLLSERKLGQWKSNI</sequence>
<dbReference type="Proteomes" id="UP001232992">
    <property type="component" value="Unassembled WGS sequence"/>
</dbReference>
<dbReference type="RefSeq" id="WP_283756584.1">
    <property type="nucleotide sequence ID" value="NZ_JAQOSQ010000001.1"/>
</dbReference>
<accession>A0ABT7BRW9</accession>
<organism evidence="1 2">
    <name type="scientific">Roseofilum casamattae BLCC-M143</name>
    <dbReference type="NCBI Taxonomy" id="3022442"/>
    <lineage>
        <taxon>Bacteria</taxon>
        <taxon>Bacillati</taxon>
        <taxon>Cyanobacteriota</taxon>
        <taxon>Cyanophyceae</taxon>
        <taxon>Desertifilales</taxon>
        <taxon>Desertifilaceae</taxon>
        <taxon>Roseofilum</taxon>
        <taxon>Roseofilum casamattae</taxon>
    </lineage>
</organism>
<evidence type="ECO:0000313" key="1">
    <source>
        <dbReference type="EMBL" id="MDJ1181935.1"/>
    </source>
</evidence>
<name>A0ABT7BRW9_9CYAN</name>
<dbReference type="SUPFAM" id="SSF46689">
    <property type="entry name" value="Homeodomain-like"/>
    <property type="match status" value="1"/>
</dbReference>
<gene>
    <name evidence="1" type="ORF">PMH09_01890</name>
</gene>
<reference evidence="1 2" key="1">
    <citation type="submission" date="2023-01" db="EMBL/GenBank/DDBJ databases">
        <title>Novel diversity within Roseofilum (Cyanobacteria; Desertifilaceae) from marine benthic mats with descriptions of four novel species.</title>
        <authorList>
            <person name="Wang Y."/>
            <person name="Berthold D.E."/>
            <person name="Hu J."/>
            <person name="Lefler F.W."/>
            <person name="Laughinghouse H.D. IV."/>
        </authorList>
    </citation>
    <scope>NUCLEOTIDE SEQUENCE [LARGE SCALE GENOMIC DNA]</scope>
    <source>
        <strain evidence="1 2">BLCC-M143</strain>
    </source>
</reference>
<evidence type="ECO:0000313" key="2">
    <source>
        <dbReference type="Proteomes" id="UP001232992"/>
    </source>
</evidence>